<organism evidence="1 2">
    <name type="scientific">Paenibacillus soyae</name>
    <dbReference type="NCBI Taxonomy" id="2969249"/>
    <lineage>
        <taxon>Bacteria</taxon>
        <taxon>Bacillati</taxon>
        <taxon>Bacillota</taxon>
        <taxon>Bacilli</taxon>
        <taxon>Bacillales</taxon>
        <taxon>Paenibacillaceae</taxon>
        <taxon>Paenibacillus</taxon>
    </lineage>
</organism>
<sequence length="72" mass="8355">MSRLSEIIENHHSLDQLFAIIKHHGVNAEYVSTAILSQFEQRLEESEEDESQEEQTCSQAFIDDLKQFGARF</sequence>
<comment type="caution">
    <text evidence="1">The sequence shown here is derived from an EMBL/GenBank/DDBJ whole genome shotgun (WGS) entry which is preliminary data.</text>
</comment>
<reference evidence="1" key="1">
    <citation type="submission" date="2022-08" db="EMBL/GenBank/DDBJ databases">
        <title>The genomic sequence of strain Paenibacillus sp. SCIV0701.</title>
        <authorList>
            <person name="Zhao H."/>
        </authorList>
    </citation>
    <scope>NUCLEOTIDE SEQUENCE</scope>
    <source>
        <strain evidence="1">SCIV0701</strain>
    </source>
</reference>
<dbReference type="AlphaFoldDB" id="A0A9X2S9H1"/>
<accession>A0A9X2S9H1</accession>
<keyword evidence="2" id="KW-1185">Reference proteome</keyword>
<proteinExistence type="predicted"/>
<gene>
    <name evidence="1" type="ORF">NQZ67_02530</name>
</gene>
<evidence type="ECO:0000313" key="2">
    <source>
        <dbReference type="Proteomes" id="UP001141950"/>
    </source>
</evidence>
<dbReference type="Proteomes" id="UP001141950">
    <property type="component" value="Unassembled WGS sequence"/>
</dbReference>
<name>A0A9X2S9H1_9BACL</name>
<dbReference type="EMBL" id="JANIPJ010000002">
    <property type="protein sequence ID" value="MCR2802747.1"/>
    <property type="molecule type" value="Genomic_DNA"/>
</dbReference>
<evidence type="ECO:0000313" key="1">
    <source>
        <dbReference type="EMBL" id="MCR2802747.1"/>
    </source>
</evidence>
<dbReference type="RefSeq" id="WP_257442458.1">
    <property type="nucleotide sequence ID" value="NZ_JANIPJ010000002.1"/>
</dbReference>
<protein>
    <submittedName>
        <fullName evidence="1">Uncharacterized protein</fullName>
    </submittedName>
</protein>